<evidence type="ECO:0000259" key="12">
    <source>
        <dbReference type="Pfam" id="PF00294"/>
    </source>
</evidence>
<evidence type="ECO:0000313" key="13">
    <source>
        <dbReference type="EMBL" id="EJT72713.1"/>
    </source>
</evidence>
<dbReference type="FunFam" id="3.40.1190.20:FF:000014">
    <property type="entry name" value="ADO1p Adenosine kinase"/>
    <property type="match status" value="1"/>
</dbReference>
<dbReference type="PANTHER" id="PTHR45769:SF3">
    <property type="entry name" value="ADENOSINE KINASE"/>
    <property type="match status" value="1"/>
</dbReference>
<reference evidence="14" key="5">
    <citation type="submission" date="2018-04" db="UniProtKB">
        <authorList>
            <consortium name="EnsemblFungi"/>
        </authorList>
    </citation>
    <scope>IDENTIFICATION</scope>
    <source>
        <strain evidence="14">R3-111a-1</strain>
    </source>
</reference>
<accession>J3P7T0</accession>
<evidence type="ECO:0000256" key="11">
    <source>
        <dbReference type="PIRSR" id="PIRSR601805-1"/>
    </source>
</evidence>
<evidence type="ECO:0000256" key="1">
    <source>
        <dbReference type="ARBA" id="ARBA00001946"/>
    </source>
</evidence>
<dbReference type="GO" id="GO:0005634">
    <property type="term" value="C:nucleus"/>
    <property type="evidence" value="ECO:0007669"/>
    <property type="project" value="TreeGrafter"/>
</dbReference>
<proteinExistence type="inferred from homology"/>
<dbReference type="GO" id="GO:0006144">
    <property type="term" value="P:purine nucleobase metabolic process"/>
    <property type="evidence" value="ECO:0007669"/>
    <property type="project" value="EnsemblFungi"/>
</dbReference>
<comment type="similarity">
    <text evidence="3">Belongs to the carbohydrate kinase PfkB family.</text>
</comment>
<dbReference type="GO" id="GO:0005829">
    <property type="term" value="C:cytosol"/>
    <property type="evidence" value="ECO:0007669"/>
    <property type="project" value="TreeGrafter"/>
</dbReference>
<evidence type="ECO:0000256" key="8">
    <source>
        <dbReference type="ARBA" id="ARBA00022777"/>
    </source>
</evidence>
<dbReference type="InterPro" id="IPR001805">
    <property type="entry name" value="Adenokinase"/>
</dbReference>
<evidence type="ECO:0000256" key="5">
    <source>
        <dbReference type="ARBA" id="ARBA00022679"/>
    </source>
</evidence>
<dbReference type="STRING" id="644352.J3P7T0"/>
<dbReference type="GO" id="GO:0044209">
    <property type="term" value="P:AMP salvage"/>
    <property type="evidence" value="ECO:0007669"/>
    <property type="project" value="UniProtKB-UniPathway"/>
</dbReference>
<dbReference type="Gene3D" id="3.30.1110.10">
    <property type="match status" value="1"/>
</dbReference>
<feature type="domain" description="Carbohydrate kinase PfkB" evidence="12">
    <location>
        <begin position="129"/>
        <end position="443"/>
    </location>
</feature>
<dbReference type="GO" id="GO:0005524">
    <property type="term" value="F:ATP binding"/>
    <property type="evidence" value="ECO:0007669"/>
    <property type="project" value="UniProtKB-KW"/>
</dbReference>
<dbReference type="HOGENOM" id="CLU_045832_1_1_1"/>
<protein>
    <recommendedName>
        <fullName evidence="4">adenosine kinase</fullName>
        <ecNumber evidence="4">2.7.1.20</ecNumber>
    </recommendedName>
</protein>
<keyword evidence="5" id="KW-0808">Transferase</keyword>
<dbReference type="VEuPathDB" id="FungiDB:GGTG_09572"/>
<evidence type="ECO:0000256" key="2">
    <source>
        <dbReference type="ARBA" id="ARBA00004801"/>
    </source>
</evidence>
<keyword evidence="9" id="KW-0067">ATP-binding</keyword>
<comment type="cofactor">
    <cofactor evidence="1">
        <name>Mg(2+)</name>
        <dbReference type="ChEBI" id="CHEBI:18420"/>
    </cofactor>
</comment>
<dbReference type="Proteomes" id="UP000006039">
    <property type="component" value="Unassembled WGS sequence"/>
</dbReference>
<keyword evidence="15" id="KW-1185">Reference proteome</keyword>
<dbReference type="GeneID" id="20350030"/>
<dbReference type="FunFam" id="3.30.1110.10:FF:000001">
    <property type="entry name" value="Adenosine kinase a"/>
    <property type="match status" value="1"/>
</dbReference>
<organism evidence="13">
    <name type="scientific">Gaeumannomyces tritici (strain R3-111a-1)</name>
    <name type="common">Wheat and barley take-all root rot fungus</name>
    <name type="synonym">Gaeumannomyces graminis var. tritici</name>
    <dbReference type="NCBI Taxonomy" id="644352"/>
    <lineage>
        <taxon>Eukaryota</taxon>
        <taxon>Fungi</taxon>
        <taxon>Dikarya</taxon>
        <taxon>Ascomycota</taxon>
        <taxon>Pezizomycotina</taxon>
        <taxon>Sordariomycetes</taxon>
        <taxon>Sordariomycetidae</taxon>
        <taxon>Magnaporthales</taxon>
        <taxon>Magnaporthaceae</taxon>
        <taxon>Gaeumannomyces</taxon>
    </lineage>
</organism>
<dbReference type="RefSeq" id="XP_009225687.1">
    <property type="nucleotide sequence ID" value="XM_009227423.1"/>
</dbReference>
<name>J3P7T0_GAET3</name>
<dbReference type="PRINTS" id="PR00989">
    <property type="entry name" value="ADENOKINASE"/>
</dbReference>
<dbReference type="PANTHER" id="PTHR45769">
    <property type="entry name" value="ADENOSINE KINASE"/>
    <property type="match status" value="1"/>
</dbReference>
<dbReference type="OrthoDB" id="432447at2759"/>
<dbReference type="InterPro" id="IPR011611">
    <property type="entry name" value="PfkB_dom"/>
</dbReference>
<keyword evidence="7" id="KW-0547">Nucleotide-binding</keyword>
<dbReference type="AlphaFoldDB" id="J3P7T0"/>
<reference evidence="15" key="1">
    <citation type="submission" date="2010-07" db="EMBL/GenBank/DDBJ databases">
        <title>The genome sequence of Gaeumannomyces graminis var. tritici strain R3-111a-1.</title>
        <authorList>
            <consortium name="The Broad Institute Genome Sequencing Platform"/>
            <person name="Ma L.-J."/>
            <person name="Dead R."/>
            <person name="Young S."/>
            <person name="Zeng Q."/>
            <person name="Koehrsen M."/>
            <person name="Alvarado L."/>
            <person name="Berlin A."/>
            <person name="Chapman S.B."/>
            <person name="Chen Z."/>
            <person name="Freedman E."/>
            <person name="Gellesch M."/>
            <person name="Goldberg J."/>
            <person name="Griggs A."/>
            <person name="Gujja S."/>
            <person name="Heilman E.R."/>
            <person name="Heiman D."/>
            <person name="Hepburn T."/>
            <person name="Howarth C."/>
            <person name="Jen D."/>
            <person name="Larson L."/>
            <person name="Mehta T."/>
            <person name="Neiman D."/>
            <person name="Pearson M."/>
            <person name="Roberts A."/>
            <person name="Saif S."/>
            <person name="Shea T."/>
            <person name="Shenoy N."/>
            <person name="Sisk P."/>
            <person name="Stolte C."/>
            <person name="Sykes S."/>
            <person name="Walk T."/>
            <person name="White J."/>
            <person name="Yandava C."/>
            <person name="Haas B."/>
            <person name="Nusbaum C."/>
            <person name="Birren B."/>
        </authorList>
    </citation>
    <scope>NUCLEOTIDE SEQUENCE [LARGE SCALE GENOMIC DNA]</scope>
    <source>
        <strain evidence="15">R3-111a-1</strain>
    </source>
</reference>
<gene>
    <name evidence="14" type="primary">20350030</name>
    <name evidence="13" type="ORF">GGTG_09572</name>
</gene>
<dbReference type="Gene3D" id="3.40.1190.20">
    <property type="match status" value="1"/>
</dbReference>
<keyword evidence="6" id="KW-0660">Purine salvage</keyword>
<evidence type="ECO:0000313" key="15">
    <source>
        <dbReference type="Proteomes" id="UP000006039"/>
    </source>
</evidence>
<evidence type="ECO:0000256" key="10">
    <source>
        <dbReference type="ARBA" id="ARBA00022842"/>
    </source>
</evidence>
<dbReference type="EC" id="2.7.1.20" evidence="4"/>
<reference evidence="13" key="3">
    <citation type="submission" date="2010-09" db="EMBL/GenBank/DDBJ databases">
        <title>Annotation of Gaeumannomyces graminis var. tritici R3-111a-1.</title>
        <authorList>
            <consortium name="The Broad Institute Genome Sequencing Platform"/>
            <person name="Ma L.-J."/>
            <person name="Dead R."/>
            <person name="Young S.K."/>
            <person name="Zeng Q."/>
            <person name="Gargeya S."/>
            <person name="Fitzgerald M."/>
            <person name="Haas B."/>
            <person name="Abouelleil A."/>
            <person name="Alvarado L."/>
            <person name="Arachchi H.M."/>
            <person name="Berlin A."/>
            <person name="Brown A."/>
            <person name="Chapman S.B."/>
            <person name="Chen Z."/>
            <person name="Dunbar C."/>
            <person name="Freedman E."/>
            <person name="Gearin G."/>
            <person name="Gellesch M."/>
            <person name="Goldberg J."/>
            <person name="Griggs A."/>
            <person name="Gujja S."/>
            <person name="Heiman D."/>
            <person name="Howarth C."/>
            <person name="Larson L."/>
            <person name="Lui A."/>
            <person name="MacDonald P.J.P."/>
            <person name="Mehta T."/>
            <person name="Montmayeur A."/>
            <person name="Murphy C."/>
            <person name="Neiman D."/>
            <person name="Pearson M."/>
            <person name="Priest M."/>
            <person name="Roberts A."/>
            <person name="Saif S."/>
            <person name="Shea T."/>
            <person name="Shenoy N."/>
            <person name="Sisk P."/>
            <person name="Stolte C."/>
            <person name="Sykes S."/>
            <person name="Yandava C."/>
            <person name="Wortman J."/>
            <person name="Nusbaum C."/>
            <person name="Birren B."/>
        </authorList>
    </citation>
    <scope>NUCLEOTIDE SEQUENCE</scope>
    <source>
        <strain evidence="13">R3-111a-1</strain>
    </source>
</reference>
<dbReference type="UniPathway" id="UPA00588">
    <property type="reaction ID" value="UER00659"/>
</dbReference>
<dbReference type="FunCoup" id="J3P7T0">
    <property type="interactions" value="1229"/>
</dbReference>
<comment type="pathway">
    <text evidence="2">Purine metabolism; AMP biosynthesis via salvage pathway; AMP from adenosine: step 1/1.</text>
</comment>
<reference evidence="14" key="4">
    <citation type="journal article" date="2015" name="G3 (Bethesda)">
        <title>Genome sequences of three phytopathogenic species of the Magnaporthaceae family of fungi.</title>
        <authorList>
            <person name="Okagaki L.H."/>
            <person name="Nunes C.C."/>
            <person name="Sailsbery J."/>
            <person name="Clay B."/>
            <person name="Brown D."/>
            <person name="John T."/>
            <person name="Oh Y."/>
            <person name="Young N."/>
            <person name="Fitzgerald M."/>
            <person name="Haas B.J."/>
            <person name="Zeng Q."/>
            <person name="Young S."/>
            <person name="Adiconis X."/>
            <person name="Fan L."/>
            <person name="Levin J.Z."/>
            <person name="Mitchell T.K."/>
            <person name="Okubara P.A."/>
            <person name="Farman M.L."/>
            <person name="Kohn L.M."/>
            <person name="Birren B."/>
            <person name="Ma L.-J."/>
            <person name="Dean R.A."/>
        </authorList>
    </citation>
    <scope>NUCLEOTIDE SEQUENCE</scope>
    <source>
        <strain evidence="14">R3-111a-1</strain>
    </source>
</reference>
<dbReference type="GO" id="GO:0006166">
    <property type="term" value="P:purine ribonucleoside salvage"/>
    <property type="evidence" value="ECO:0007669"/>
    <property type="project" value="UniProtKB-KW"/>
</dbReference>
<feature type="active site" description="Proton acceptor" evidence="11">
    <location>
        <position position="401"/>
    </location>
</feature>
<evidence type="ECO:0000313" key="14">
    <source>
        <dbReference type="EnsemblFungi" id="EJT72713"/>
    </source>
</evidence>
<evidence type="ECO:0000256" key="3">
    <source>
        <dbReference type="ARBA" id="ARBA00010688"/>
    </source>
</evidence>
<keyword evidence="10" id="KW-0460">Magnesium</keyword>
<dbReference type="EnsemblFungi" id="EJT72713">
    <property type="protein sequence ID" value="EJT72713"/>
    <property type="gene ID" value="GGTG_09572"/>
</dbReference>
<reference evidence="13" key="2">
    <citation type="submission" date="2010-07" db="EMBL/GenBank/DDBJ databases">
        <authorList>
            <consortium name="The Broad Institute Genome Sequencing Platform"/>
            <consortium name="Broad Institute Genome Sequencing Center for Infectious Disease"/>
            <person name="Ma L.-J."/>
            <person name="Dead R."/>
            <person name="Young S."/>
            <person name="Zeng Q."/>
            <person name="Koehrsen M."/>
            <person name="Alvarado L."/>
            <person name="Berlin A."/>
            <person name="Chapman S.B."/>
            <person name="Chen Z."/>
            <person name="Freedman E."/>
            <person name="Gellesch M."/>
            <person name="Goldberg J."/>
            <person name="Griggs A."/>
            <person name="Gujja S."/>
            <person name="Heilman E.R."/>
            <person name="Heiman D."/>
            <person name="Hepburn T."/>
            <person name="Howarth C."/>
            <person name="Jen D."/>
            <person name="Larson L."/>
            <person name="Mehta T."/>
            <person name="Neiman D."/>
            <person name="Pearson M."/>
            <person name="Roberts A."/>
            <person name="Saif S."/>
            <person name="Shea T."/>
            <person name="Shenoy N."/>
            <person name="Sisk P."/>
            <person name="Stolte C."/>
            <person name="Sykes S."/>
            <person name="Walk T."/>
            <person name="White J."/>
            <person name="Yandava C."/>
            <person name="Haas B."/>
            <person name="Nusbaum C."/>
            <person name="Birren B."/>
        </authorList>
    </citation>
    <scope>NUCLEOTIDE SEQUENCE</scope>
    <source>
        <strain evidence="13">R3-111a-1</strain>
    </source>
</reference>
<dbReference type="eggNOG" id="KOG2854">
    <property type="taxonomic scope" value="Eukaryota"/>
</dbReference>
<dbReference type="InterPro" id="IPR029056">
    <property type="entry name" value="Ribokinase-like"/>
</dbReference>
<dbReference type="CDD" id="cd01168">
    <property type="entry name" value="adenosine_kinase"/>
    <property type="match status" value="1"/>
</dbReference>
<evidence type="ECO:0000256" key="7">
    <source>
        <dbReference type="ARBA" id="ARBA00022741"/>
    </source>
</evidence>
<sequence length="452" mass="48657">MVKPQNLARLGSASLRAVRLSGAPRGGGAAVAAAFHTLRASAAARQSPTRSLDLDAARRKYPTSTDLKYPAVAADSRSKLGRLATAAATTTTTRNHRTLSTMSSTKDYRLFCLENPLLDIQASGDEALLNKYGLKANDAILAEEKHLGIYEDLLNNYDAKLIAGGAAQNTARGAQYMLPPNSVAYAGGVGDDKYAAILRDAVRQAGLRVEYRVDPKVSTGRCGVVITGHNRSMCTDLGAANHYDVEHLRRPEVWALVEDAEVYYVGGYHFTVCPDAIMELCRQAAKNDRPFILSLSAPFIAQFFKDPLDATMPYTDYVIGNETEAAAFAESHGFADKTDLRAIAKAMANLPKENAKRKRVAIVTQGTEPTLVAVQGEDEVKEFPVHAIAKEQINDTNGAGDAFAGGFCAGIVDGKPLEAAIDMGQWLARLSIQELGPSYPFPKQTYQPTSSN</sequence>
<evidence type="ECO:0000256" key="6">
    <source>
        <dbReference type="ARBA" id="ARBA00022726"/>
    </source>
</evidence>
<keyword evidence="8 13" id="KW-0418">Kinase</keyword>
<dbReference type="SUPFAM" id="SSF53613">
    <property type="entry name" value="Ribokinase-like"/>
    <property type="match status" value="1"/>
</dbReference>
<dbReference type="Pfam" id="PF00294">
    <property type="entry name" value="PfkB"/>
    <property type="match status" value="1"/>
</dbReference>
<dbReference type="GO" id="GO:0004001">
    <property type="term" value="F:adenosine kinase activity"/>
    <property type="evidence" value="ECO:0007669"/>
    <property type="project" value="UniProtKB-EC"/>
</dbReference>
<evidence type="ECO:0000256" key="9">
    <source>
        <dbReference type="ARBA" id="ARBA00022840"/>
    </source>
</evidence>
<dbReference type="EMBL" id="GL385399">
    <property type="protein sequence ID" value="EJT72713.1"/>
    <property type="molecule type" value="Genomic_DNA"/>
</dbReference>
<evidence type="ECO:0000256" key="4">
    <source>
        <dbReference type="ARBA" id="ARBA00012119"/>
    </source>
</evidence>